<proteinExistence type="inferred from homology"/>
<organism evidence="17 18">
    <name type="scientific">Brevibacillus formosus</name>
    <dbReference type="NCBI Taxonomy" id="54913"/>
    <lineage>
        <taxon>Bacteria</taxon>
        <taxon>Bacillati</taxon>
        <taxon>Bacillota</taxon>
        <taxon>Bacilli</taxon>
        <taxon>Bacillales</taxon>
        <taxon>Paenibacillaceae</taxon>
        <taxon>Brevibacillus</taxon>
    </lineage>
</organism>
<comment type="caution">
    <text evidence="17">The sequence shown here is derived from an EMBL/GenBank/DDBJ whole genome shotgun (WGS) entry which is preliminary data.</text>
</comment>
<dbReference type="Proteomes" id="UP000035218">
    <property type="component" value="Unassembled WGS sequence"/>
</dbReference>
<evidence type="ECO:0000259" key="13">
    <source>
        <dbReference type="Pfam" id="PF00438"/>
    </source>
</evidence>
<comment type="pathway">
    <text evidence="1 10">Amino-acid biosynthesis; S-adenosyl-L-methionine biosynthesis; S-adenosyl-L-methionine from L-methionine: step 1/1.</text>
</comment>
<comment type="cofactor">
    <cofactor evidence="10">
        <name>Mg(2+)</name>
        <dbReference type="ChEBI" id="CHEBI:18420"/>
    </cofactor>
    <text evidence="10">Binds 2 divalent ions per subunit.</text>
</comment>
<feature type="binding site" description="in other chain" evidence="10">
    <location>
        <position position="103"/>
    </location>
    <ligand>
        <name>L-methionine</name>
        <dbReference type="ChEBI" id="CHEBI:57844"/>
        <note>ligand shared between two neighboring subunits</note>
    </ligand>
</feature>
<keyword evidence="7 10" id="KW-0067">ATP-binding</keyword>
<evidence type="ECO:0000256" key="2">
    <source>
        <dbReference type="ARBA" id="ARBA00009685"/>
    </source>
</evidence>
<comment type="subcellular location">
    <subcellularLocation>
        <location evidence="10 11">Cytoplasm</location>
    </subcellularLocation>
</comment>
<feature type="binding site" evidence="10">
    <location>
        <position position="254"/>
    </location>
    <ligand>
        <name>L-methionine</name>
        <dbReference type="ChEBI" id="CHEBI:57844"/>
        <note>ligand shared between two neighboring subunits</note>
    </ligand>
</feature>
<dbReference type="PROSITE" id="PS00376">
    <property type="entry name" value="ADOMET_SYNTHASE_1"/>
    <property type="match status" value="1"/>
</dbReference>
<dbReference type="InterPro" id="IPR022631">
    <property type="entry name" value="ADOMET_SYNTHASE_CS"/>
</dbReference>
<evidence type="ECO:0000256" key="8">
    <source>
        <dbReference type="ARBA" id="ARBA00022842"/>
    </source>
</evidence>
<evidence type="ECO:0000313" key="19">
    <source>
        <dbReference type="Proteomes" id="UP000319498"/>
    </source>
</evidence>
<keyword evidence="6 10" id="KW-0547">Nucleotide-binding</keyword>
<feature type="binding site" evidence="10">
    <location>
        <position position="47"/>
    </location>
    <ligand>
        <name>K(+)</name>
        <dbReference type="ChEBI" id="CHEBI:29103"/>
    </ligand>
</feature>
<comment type="function">
    <text evidence="10">Catalyzes the formation of S-adenosylmethionine (AdoMet) from methionine and ATP. The overall synthetic reaction is composed of two sequential steps, AdoMet formation and the subsequent tripolyphosphate hydrolysis which occurs prior to release of AdoMet from the enzyme.</text>
</comment>
<keyword evidence="3 10" id="KW-0554">One-carbon metabolism</keyword>
<dbReference type="PROSITE" id="PS00377">
    <property type="entry name" value="ADOMET_SYNTHASE_2"/>
    <property type="match status" value="1"/>
</dbReference>
<evidence type="ECO:0000256" key="1">
    <source>
        <dbReference type="ARBA" id="ARBA00005224"/>
    </source>
</evidence>
<feature type="binding site" evidence="10">
    <location>
        <position position="21"/>
    </location>
    <ligand>
        <name>Mg(2+)</name>
        <dbReference type="ChEBI" id="CHEBI:18420"/>
    </ligand>
</feature>
<feature type="binding site" evidence="10">
    <location>
        <position position="254"/>
    </location>
    <ligand>
        <name>ATP</name>
        <dbReference type="ChEBI" id="CHEBI:30616"/>
        <note>ligand shared between two neighboring subunits</note>
    </ligand>
</feature>
<keyword evidence="8 10" id="KW-0460">Magnesium</keyword>
<evidence type="ECO:0000256" key="12">
    <source>
        <dbReference type="RuleBase" id="RU004462"/>
    </source>
</evidence>
<dbReference type="Pfam" id="PF02773">
    <property type="entry name" value="S-AdoMet_synt_C"/>
    <property type="match status" value="1"/>
</dbReference>
<feature type="binding site" evidence="10">
    <location>
        <position position="277"/>
    </location>
    <ligand>
        <name>ATP</name>
        <dbReference type="ChEBI" id="CHEBI:30616"/>
        <note>ligand shared between two neighboring subunits</note>
    </ligand>
</feature>
<dbReference type="GO" id="GO:0006730">
    <property type="term" value="P:one-carbon metabolic process"/>
    <property type="evidence" value="ECO:0007669"/>
    <property type="project" value="UniProtKB-KW"/>
</dbReference>
<evidence type="ECO:0000256" key="3">
    <source>
        <dbReference type="ARBA" id="ARBA00022563"/>
    </source>
</evidence>
<feature type="binding site" description="in other chain" evidence="10">
    <location>
        <begin position="245"/>
        <end position="246"/>
    </location>
    <ligand>
        <name>ATP</name>
        <dbReference type="ChEBI" id="CHEBI:30616"/>
        <note>ligand shared between two neighboring subunits</note>
    </ligand>
</feature>
<sequence length="401" mass="43445">MALQKGRRLFTSESVTEGHPDKICDQISDSILDAILSKDPNARVACETSVTTGLVLVAGEITTNTYVDIQKLVRETIREIGYDRAKFGFDADTCGVITAIGEQSADIALGVDQALEAREGKMTDAEIEAIGAGDQGLMFGFACNETPELMPLPISMSHQLARRLTEVRKNGTLAYLRPDGKTQVTVEYDGDKPVRIDTIVISTQHAPETTLEQIKQDLVEHVIKPVVPAELLDAETKYFINPTGRFVIGGPQGDAGLTGRKIIVDTYGGYARHGGGAFSGKDPTKVDRSGAYAARYVAKNIVAAGLADKCEVQVAYAIGVAQPVSIAVDTFGTGTISEEDLVKLVRKHFDLRPAGIIKQLDLRRPIYKQTAAYGHFGRNDLNVPWEQTDKAEVLKQEAAQL</sequence>
<keyword evidence="5 10" id="KW-0479">Metal-binding</keyword>
<dbReference type="PIRSF" id="PIRSF000497">
    <property type="entry name" value="MAT"/>
    <property type="match status" value="1"/>
</dbReference>
<keyword evidence="9 10" id="KW-0630">Potassium</keyword>
<dbReference type="Gene3D" id="3.30.300.10">
    <property type="match status" value="3"/>
</dbReference>
<evidence type="ECO:0000256" key="5">
    <source>
        <dbReference type="ARBA" id="ARBA00022723"/>
    </source>
</evidence>
<dbReference type="SUPFAM" id="SSF55973">
    <property type="entry name" value="S-adenosylmethionine synthetase"/>
    <property type="match status" value="3"/>
</dbReference>
<dbReference type="AlphaFoldDB" id="A0A837KPL9"/>
<evidence type="ECO:0000259" key="14">
    <source>
        <dbReference type="Pfam" id="PF02772"/>
    </source>
</evidence>
<dbReference type="InterPro" id="IPR022629">
    <property type="entry name" value="S-AdoMet_synt_central"/>
</dbReference>
<name>A0A837KPL9_9BACL</name>
<feature type="binding site" description="in other chain" evidence="10">
    <location>
        <position position="60"/>
    </location>
    <ligand>
        <name>L-methionine</name>
        <dbReference type="ChEBI" id="CHEBI:57844"/>
        <note>ligand shared between two neighboring subunits</note>
    </ligand>
</feature>
<comment type="cofactor">
    <cofactor evidence="10">
        <name>K(+)</name>
        <dbReference type="ChEBI" id="CHEBI:29103"/>
    </cofactor>
    <text evidence="10">Binds 1 potassium ion per subunit.</text>
</comment>
<dbReference type="GO" id="GO:0006556">
    <property type="term" value="P:S-adenosylmethionine biosynthetic process"/>
    <property type="evidence" value="ECO:0007669"/>
    <property type="project" value="UniProtKB-UniRule"/>
</dbReference>
<dbReference type="EMBL" id="BJOL01000005">
    <property type="protein sequence ID" value="GED56756.1"/>
    <property type="molecule type" value="Genomic_DNA"/>
</dbReference>
<reference evidence="17 18" key="1">
    <citation type="submission" date="2015-05" db="EMBL/GenBank/DDBJ databases">
        <title>Genome sequencing project for genomic taxonomy and phylogenomics of Bacillus-like bacteria.</title>
        <authorList>
            <person name="Liu B."/>
            <person name="Wang J."/>
            <person name="Zhu Y."/>
            <person name="Liu G."/>
            <person name="Chen Q."/>
            <person name="Chen Z."/>
            <person name="Lan J."/>
            <person name="Che J."/>
            <person name="Ge C."/>
            <person name="Shi H."/>
            <person name="Pan Z."/>
            <person name="Liu X."/>
        </authorList>
    </citation>
    <scope>NUCLEOTIDE SEQUENCE [LARGE SCALE GENOMIC DNA]</scope>
    <source>
        <strain evidence="17 18">DSM 9885</strain>
    </source>
</reference>
<dbReference type="Pfam" id="PF00438">
    <property type="entry name" value="S-AdoMet_synt_N"/>
    <property type="match status" value="1"/>
</dbReference>
<dbReference type="EC" id="2.5.1.6" evidence="10"/>
<feature type="binding site" evidence="10">
    <location>
        <position position="281"/>
    </location>
    <ligand>
        <name>ATP</name>
        <dbReference type="ChEBI" id="CHEBI:30616"/>
        <note>ligand shared between two neighboring subunits</note>
    </ligand>
</feature>
<evidence type="ECO:0000313" key="16">
    <source>
        <dbReference type="EMBL" id="GED56756.1"/>
    </source>
</evidence>
<dbReference type="EMBL" id="LDCN01000003">
    <property type="protein sequence ID" value="KLH98982.1"/>
    <property type="molecule type" value="Genomic_DNA"/>
</dbReference>
<feature type="region of interest" description="Flexible loop" evidence="10">
    <location>
        <begin position="103"/>
        <end position="113"/>
    </location>
</feature>
<dbReference type="NCBIfam" id="TIGR01034">
    <property type="entry name" value="metK"/>
    <property type="match status" value="1"/>
</dbReference>
<evidence type="ECO:0000313" key="18">
    <source>
        <dbReference type="Proteomes" id="UP000035218"/>
    </source>
</evidence>
<feature type="binding site" description="in other chain" evidence="10">
    <location>
        <position position="285"/>
    </location>
    <ligand>
        <name>L-methionine</name>
        <dbReference type="ChEBI" id="CHEBI:57844"/>
        <note>ligand shared between two neighboring subunits</note>
    </ligand>
</feature>
<keyword evidence="19" id="KW-1185">Reference proteome</keyword>
<dbReference type="GeneID" id="87585539"/>
<evidence type="ECO:0000256" key="11">
    <source>
        <dbReference type="RuleBase" id="RU000542"/>
    </source>
</evidence>
<protein>
    <recommendedName>
        <fullName evidence="10">S-adenosylmethionine synthase</fullName>
        <shortName evidence="10">AdoMet synthase</shortName>
        <ecNumber evidence="10">2.5.1.6</ecNumber>
    </recommendedName>
    <alternativeName>
        <fullName evidence="10">MAT</fullName>
    </alternativeName>
    <alternativeName>
        <fullName evidence="10">Methionine adenosyltransferase</fullName>
    </alternativeName>
</protein>
<dbReference type="GO" id="GO:0004478">
    <property type="term" value="F:methionine adenosyltransferase activity"/>
    <property type="evidence" value="ECO:0007669"/>
    <property type="project" value="UniProtKB-UniRule"/>
</dbReference>
<dbReference type="GO" id="GO:0000287">
    <property type="term" value="F:magnesium ion binding"/>
    <property type="evidence" value="ECO:0007669"/>
    <property type="project" value="UniProtKB-UniRule"/>
</dbReference>
<feature type="domain" description="S-adenosylmethionine synthetase C-terminal" evidence="15">
    <location>
        <begin position="248"/>
        <end position="387"/>
    </location>
</feature>
<dbReference type="Proteomes" id="UP000319498">
    <property type="component" value="Unassembled WGS sequence"/>
</dbReference>
<dbReference type="CDD" id="cd18079">
    <property type="entry name" value="S-AdoMet_synt"/>
    <property type="match status" value="1"/>
</dbReference>
<evidence type="ECO:0000313" key="17">
    <source>
        <dbReference type="EMBL" id="KLH98982.1"/>
    </source>
</evidence>
<comment type="catalytic activity">
    <reaction evidence="10">
        <text>L-methionine + ATP + H2O = S-adenosyl-L-methionine + phosphate + diphosphate</text>
        <dbReference type="Rhea" id="RHEA:21080"/>
        <dbReference type="ChEBI" id="CHEBI:15377"/>
        <dbReference type="ChEBI" id="CHEBI:30616"/>
        <dbReference type="ChEBI" id="CHEBI:33019"/>
        <dbReference type="ChEBI" id="CHEBI:43474"/>
        <dbReference type="ChEBI" id="CHEBI:57844"/>
        <dbReference type="ChEBI" id="CHEBI:59789"/>
        <dbReference type="EC" id="2.5.1.6"/>
    </reaction>
</comment>
<evidence type="ECO:0000256" key="10">
    <source>
        <dbReference type="HAMAP-Rule" id="MF_00086"/>
    </source>
</evidence>
<gene>
    <name evidence="10 16" type="primary">metK</name>
    <name evidence="17" type="ORF">AA984_10695</name>
    <name evidence="16" type="ORF">BFO01nite_08880</name>
</gene>
<dbReference type="PANTHER" id="PTHR11964">
    <property type="entry name" value="S-ADENOSYLMETHIONINE SYNTHETASE"/>
    <property type="match status" value="1"/>
</dbReference>
<dbReference type="GO" id="GO:0005737">
    <property type="term" value="C:cytoplasm"/>
    <property type="evidence" value="ECO:0007669"/>
    <property type="project" value="UniProtKB-SubCell"/>
</dbReference>
<dbReference type="GO" id="GO:0005524">
    <property type="term" value="F:ATP binding"/>
    <property type="evidence" value="ECO:0007669"/>
    <property type="project" value="UniProtKB-UniRule"/>
</dbReference>
<feature type="binding site" description="in other chain" evidence="10">
    <location>
        <begin position="260"/>
        <end position="261"/>
    </location>
    <ligand>
        <name>ATP</name>
        <dbReference type="ChEBI" id="CHEBI:30616"/>
        <note>ligand shared between two neighboring subunits</note>
    </ligand>
</feature>
<dbReference type="FunFam" id="3.30.300.10:FF:000004">
    <property type="entry name" value="S-adenosylmethionine synthase"/>
    <property type="match status" value="1"/>
</dbReference>
<dbReference type="UniPathway" id="UPA00315">
    <property type="reaction ID" value="UER00080"/>
</dbReference>
<dbReference type="InterPro" id="IPR022630">
    <property type="entry name" value="S-AdoMet_synt_C"/>
</dbReference>
<dbReference type="Pfam" id="PF02772">
    <property type="entry name" value="S-AdoMet_synt_M"/>
    <property type="match status" value="1"/>
</dbReference>
<comment type="similarity">
    <text evidence="2 10 12">Belongs to the AdoMet synthase family.</text>
</comment>
<dbReference type="OrthoDB" id="9801686at2"/>
<keyword evidence="4 10" id="KW-0808">Transferase</keyword>
<reference evidence="16 19" key="2">
    <citation type="submission" date="2019-06" db="EMBL/GenBank/DDBJ databases">
        <title>Whole genome shotgun sequence of Brevibacillus formosus NBRC 15716.</title>
        <authorList>
            <person name="Hosoyama A."/>
            <person name="Uohara A."/>
            <person name="Ohji S."/>
            <person name="Ichikawa N."/>
        </authorList>
    </citation>
    <scope>NUCLEOTIDE SEQUENCE [LARGE SCALE GENOMIC DNA]</scope>
    <source>
        <strain evidence="16 19">NBRC 15716</strain>
    </source>
</reference>
<dbReference type="RefSeq" id="WP_047069767.1">
    <property type="nucleotide sequence ID" value="NZ_BJOL01000005.1"/>
</dbReference>
<evidence type="ECO:0000256" key="6">
    <source>
        <dbReference type="ARBA" id="ARBA00022741"/>
    </source>
</evidence>
<evidence type="ECO:0000259" key="15">
    <source>
        <dbReference type="Pfam" id="PF02773"/>
    </source>
</evidence>
<dbReference type="FunFam" id="3.30.300.10:FF:000003">
    <property type="entry name" value="S-adenosylmethionine synthase"/>
    <property type="match status" value="1"/>
</dbReference>
<dbReference type="InterPro" id="IPR022628">
    <property type="entry name" value="S-AdoMet_synt_N"/>
</dbReference>
<feature type="binding site" description="in other chain" evidence="10">
    <location>
        <begin position="179"/>
        <end position="181"/>
    </location>
    <ligand>
        <name>ATP</name>
        <dbReference type="ChEBI" id="CHEBI:30616"/>
        <note>ligand shared between two neighboring subunits</note>
    </ligand>
</feature>
<dbReference type="InterPro" id="IPR022636">
    <property type="entry name" value="S-AdoMet_synthetase_sfam"/>
</dbReference>
<evidence type="ECO:0000256" key="7">
    <source>
        <dbReference type="ARBA" id="ARBA00022840"/>
    </source>
</evidence>
<dbReference type="InterPro" id="IPR002133">
    <property type="entry name" value="S-AdoMet_synthetase"/>
</dbReference>
<comment type="subunit">
    <text evidence="10">Homotetramer; dimer of dimers.</text>
</comment>
<dbReference type="HAMAP" id="MF_00086">
    <property type="entry name" value="S_AdoMet_synth1"/>
    <property type="match status" value="1"/>
</dbReference>
<evidence type="ECO:0000256" key="9">
    <source>
        <dbReference type="ARBA" id="ARBA00022958"/>
    </source>
</evidence>
<keyword evidence="10" id="KW-0963">Cytoplasm</keyword>
<feature type="domain" description="S-adenosylmethionine synthetase central" evidence="14">
    <location>
        <begin position="130"/>
        <end position="246"/>
    </location>
</feature>
<accession>A0A837KPL9</accession>
<evidence type="ECO:0000256" key="4">
    <source>
        <dbReference type="ARBA" id="ARBA00022679"/>
    </source>
</evidence>
<feature type="binding site" description="in other chain" evidence="10">
    <location>
        <position position="19"/>
    </location>
    <ligand>
        <name>ATP</name>
        <dbReference type="ChEBI" id="CHEBI:30616"/>
        <note>ligand shared between two neighboring subunits</note>
    </ligand>
</feature>
<feature type="domain" description="S-adenosylmethionine synthetase N-terminal" evidence="13">
    <location>
        <begin position="8"/>
        <end position="105"/>
    </location>
</feature>